<organism evidence="2 3">
    <name type="scientific">Sphaerisporangium rhizosphaerae</name>
    <dbReference type="NCBI Taxonomy" id="2269375"/>
    <lineage>
        <taxon>Bacteria</taxon>
        <taxon>Bacillati</taxon>
        <taxon>Actinomycetota</taxon>
        <taxon>Actinomycetes</taxon>
        <taxon>Streptosporangiales</taxon>
        <taxon>Streptosporangiaceae</taxon>
        <taxon>Sphaerisporangium</taxon>
    </lineage>
</organism>
<sequence>MNSPDGPNDSTDDIPNGDPGSGANDGTGDGRSGGAGGGLEAELLALGEALDMPAPPPADVARSVRTRLEGLTTEDPAAPPGRSPEPRGPAHRSRWRWVAAGVAVVVAALLGLTPQGQAAVAHVLRLAGVEIHVGEPGPLPSGVPSPLPGERRMTLDRARELVAFPVRVPADLGEPDDVRVSDDGRVLSLFWPGTRLDAYDGTLDVVWRKDLPGPFPEQVTVGASPGWWVSGPHGLTYMPRAGAGSEPVQRRAASTLIWQQGQTGYRLEGPATSAQALRIATSLH</sequence>
<feature type="compositionally biased region" description="Gly residues" evidence="1">
    <location>
        <begin position="19"/>
        <end position="39"/>
    </location>
</feature>
<reference evidence="3" key="1">
    <citation type="journal article" date="2019" name="Int. J. Syst. Evol. Microbiol.">
        <title>The Global Catalogue of Microorganisms (GCM) 10K type strain sequencing project: providing services to taxonomists for standard genome sequencing and annotation.</title>
        <authorList>
            <consortium name="The Broad Institute Genomics Platform"/>
            <consortium name="The Broad Institute Genome Sequencing Center for Infectious Disease"/>
            <person name="Wu L."/>
            <person name="Ma J."/>
        </authorList>
    </citation>
    <scope>NUCLEOTIDE SEQUENCE [LARGE SCALE GENOMIC DNA]</scope>
    <source>
        <strain evidence="3">CECT 7649</strain>
    </source>
</reference>
<evidence type="ECO:0008006" key="4">
    <source>
        <dbReference type="Google" id="ProtNLM"/>
    </source>
</evidence>
<accession>A0ABW2PF80</accession>
<keyword evidence="3" id="KW-1185">Reference proteome</keyword>
<feature type="region of interest" description="Disordered" evidence="1">
    <location>
        <begin position="1"/>
        <end position="63"/>
    </location>
</feature>
<evidence type="ECO:0000256" key="1">
    <source>
        <dbReference type="SAM" id="MobiDB-lite"/>
    </source>
</evidence>
<dbReference type="Proteomes" id="UP001596496">
    <property type="component" value="Unassembled WGS sequence"/>
</dbReference>
<name>A0ABW2PF80_9ACTN</name>
<gene>
    <name evidence="2" type="ORF">ACFQSB_38725</name>
</gene>
<feature type="compositionally biased region" description="Low complexity" evidence="1">
    <location>
        <begin position="40"/>
        <end position="51"/>
    </location>
</feature>
<comment type="caution">
    <text evidence="2">The sequence shown here is derived from an EMBL/GenBank/DDBJ whole genome shotgun (WGS) entry which is preliminary data.</text>
</comment>
<dbReference type="RefSeq" id="WP_380832222.1">
    <property type="nucleotide sequence ID" value="NZ_JBHTCG010000054.1"/>
</dbReference>
<dbReference type="EMBL" id="JBHTCG010000054">
    <property type="protein sequence ID" value="MFC7388196.1"/>
    <property type="molecule type" value="Genomic_DNA"/>
</dbReference>
<feature type="compositionally biased region" description="Pro residues" evidence="1">
    <location>
        <begin position="77"/>
        <end position="87"/>
    </location>
</feature>
<dbReference type="SUPFAM" id="SSF63829">
    <property type="entry name" value="Calcium-dependent phosphotriesterase"/>
    <property type="match status" value="1"/>
</dbReference>
<evidence type="ECO:0000313" key="3">
    <source>
        <dbReference type="Proteomes" id="UP001596496"/>
    </source>
</evidence>
<protein>
    <recommendedName>
        <fullName evidence="4">DUF4367 domain-containing protein</fullName>
    </recommendedName>
</protein>
<feature type="region of interest" description="Disordered" evidence="1">
    <location>
        <begin position="71"/>
        <end position="90"/>
    </location>
</feature>
<evidence type="ECO:0000313" key="2">
    <source>
        <dbReference type="EMBL" id="MFC7388196.1"/>
    </source>
</evidence>
<proteinExistence type="predicted"/>